<sequence length="383" mass="45149">NDMSTNTEHQNKVYSWVFNWFSQWKHKPRKEVEITVSEPRPSITVSIASDRTQQTTSSWTSDERRDSLDKWNKTRKFHWPHRHSPRTHELDFFRQKRQSISSIPSRPNSILSPPCSPHFTPYTTEEEMIDDPLLDEERKKKWKMNPDLTRLALDGLFSNKDMVAPLSYSTESHILQVGCGNAAWAIDVASQYPRWMVIGLDESDNRPLLPRNIPKNFRFIECVGILEGLKRIPSETFDMITCRFLLFSLPFEIYRQVMKECKRLLKPNRYLDFIELDLRIYYQRLLSMPTNTNKMNHALMEHLELEGLDPRLARKLQTLTTEEGLETKYISLPLGIWGGRLGVMFKDDLYDLMETILNDQQELDKELDLNRAFMNLHLLVIRS</sequence>
<evidence type="ECO:0000313" key="2">
    <source>
        <dbReference type="EMBL" id="RCH79077.1"/>
    </source>
</evidence>
<dbReference type="PANTHER" id="PTHR43591:SF24">
    <property type="entry name" value="2-METHOXY-6-POLYPRENYL-1,4-BENZOQUINOL METHYLASE, MITOCHONDRIAL"/>
    <property type="match status" value="1"/>
</dbReference>
<dbReference type="InterPro" id="IPR029063">
    <property type="entry name" value="SAM-dependent_MTases_sf"/>
</dbReference>
<accession>A0A367IN14</accession>
<dbReference type="EMBL" id="PJQM01006802">
    <property type="protein sequence ID" value="RCH79077.1"/>
    <property type="molecule type" value="Genomic_DNA"/>
</dbReference>
<organism evidence="2 3">
    <name type="scientific">Rhizopus stolonifer</name>
    <name type="common">Rhizopus nigricans</name>
    <dbReference type="NCBI Taxonomy" id="4846"/>
    <lineage>
        <taxon>Eukaryota</taxon>
        <taxon>Fungi</taxon>
        <taxon>Fungi incertae sedis</taxon>
        <taxon>Mucoromycota</taxon>
        <taxon>Mucoromycotina</taxon>
        <taxon>Mucoromycetes</taxon>
        <taxon>Mucorales</taxon>
        <taxon>Mucorineae</taxon>
        <taxon>Rhizopodaceae</taxon>
        <taxon>Rhizopus</taxon>
    </lineage>
</organism>
<dbReference type="GO" id="GO:0008168">
    <property type="term" value="F:methyltransferase activity"/>
    <property type="evidence" value="ECO:0007669"/>
    <property type="project" value="TreeGrafter"/>
</dbReference>
<proteinExistence type="predicted"/>
<dbReference type="AlphaFoldDB" id="A0A367IN14"/>
<dbReference type="OrthoDB" id="2013972at2759"/>
<dbReference type="Pfam" id="PF13649">
    <property type="entry name" value="Methyltransf_25"/>
    <property type="match status" value="1"/>
</dbReference>
<feature type="domain" description="Methyltransferase" evidence="1">
    <location>
        <begin position="174"/>
        <end position="268"/>
    </location>
</feature>
<dbReference type="InterPro" id="IPR041698">
    <property type="entry name" value="Methyltransf_25"/>
</dbReference>
<protein>
    <recommendedName>
        <fullName evidence="1">Methyltransferase domain-containing protein</fullName>
    </recommendedName>
</protein>
<dbReference type="PANTHER" id="PTHR43591">
    <property type="entry name" value="METHYLTRANSFERASE"/>
    <property type="match status" value="1"/>
</dbReference>
<dbReference type="CDD" id="cd02440">
    <property type="entry name" value="AdoMet_MTases"/>
    <property type="match status" value="1"/>
</dbReference>
<evidence type="ECO:0000259" key="1">
    <source>
        <dbReference type="Pfam" id="PF13649"/>
    </source>
</evidence>
<keyword evidence="3" id="KW-1185">Reference proteome</keyword>
<gene>
    <name evidence="2" type="ORF">CU098_002427</name>
</gene>
<evidence type="ECO:0000313" key="3">
    <source>
        <dbReference type="Proteomes" id="UP000253551"/>
    </source>
</evidence>
<dbReference type="STRING" id="4846.A0A367IN14"/>
<comment type="caution">
    <text evidence="2">The sequence shown here is derived from an EMBL/GenBank/DDBJ whole genome shotgun (WGS) entry which is preliminary data.</text>
</comment>
<dbReference type="Proteomes" id="UP000253551">
    <property type="component" value="Unassembled WGS sequence"/>
</dbReference>
<reference evidence="2 3" key="1">
    <citation type="journal article" date="2018" name="G3 (Bethesda)">
        <title>Phylogenetic and Phylogenomic Definition of Rhizopus Species.</title>
        <authorList>
            <person name="Gryganskyi A.P."/>
            <person name="Golan J."/>
            <person name="Dolatabadi S."/>
            <person name="Mondo S."/>
            <person name="Robb S."/>
            <person name="Idnurm A."/>
            <person name="Muszewska A."/>
            <person name="Steczkiewicz K."/>
            <person name="Masonjones S."/>
            <person name="Liao H.L."/>
            <person name="Gajdeczka M.T."/>
            <person name="Anike F."/>
            <person name="Vuek A."/>
            <person name="Anishchenko I.M."/>
            <person name="Voigt K."/>
            <person name="de Hoog G.S."/>
            <person name="Smith M.E."/>
            <person name="Heitman J."/>
            <person name="Vilgalys R."/>
            <person name="Stajich J.E."/>
        </authorList>
    </citation>
    <scope>NUCLEOTIDE SEQUENCE [LARGE SCALE GENOMIC DNA]</scope>
    <source>
        <strain evidence="2 3">LSU 92-RS-03</strain>
    </source>
</reference>
<name>A0A367IN14_RHIST</name>
<feature type="non-terminal residue" evidence="2">
    <location>
        <position position="1"/>
    </location>
</feature>
<dbReference type="SUPFAM" id="SSF53335">
    <property type="entry name" value="S-adenosyl-L-methionine-dependent methyltransferases"/>
    <property type="match status" value="1"/>
</dbReference>
<dbReference type="Gene3D" id="3.40.50.150">
    <property type="entry name" value="Vaccinia Virus protein VP39"/>
    <property type="match status" value="1"/>
</dbReference>